<dbReference type="PROSITE" id="PS50994">
    <property type="entry name" value="INTEGRASE"/>
    <property type="match status" value="1"/>
</dbReference>
<dbReference type="SUPFAM" id="SSF56672">
    <property type="entry name" value="DNA/RNA polymerases"/>
    <property type="match status" value="1"/>
</dbReference>
<comment type="caution">
    <text evidence="8">The sequence shown here is derived from an EMBL/GenBank/DDBJ whole genome shotgun (WGS) entry which is preliminary data.</text>
</comment>
<gene>
    <name evidence="8" type="ORF">Slati_2083900</name>
</gene>
<reference evidence="8" key="2">
    <citation type="journal article" date="2024" name="Plant">
        <title>Genomic evolution and insights into agronomic trait innovations of Sesamum species.</title>
        <authorList>
            <person name="Miao H."/>
            <person name="Wang L."/>
            <person name="Qu L."/>
            <person name="Liu H."/>
            <person name="Sun Y."/>
            <person name="Le M."/>
            <person name="Wang Q."/>
            <person name="Wei S."/>
            <person name="Zheng Y."/>
            <person name="Lin W."/>
            <person name="Duan Y."/>
            <person name="Cao H."/>
            <person name="Xiong S."/>
            <person name="Wang X."/>
            <person name="Wei L."/>
            <person name="Li C."/>
            <person name="Ma Q."/>
            <person name="Ju M."/>
            <person name="Zhao R."/>
            <person name="Li G."/>
            <person name="Mu C."/>
            <person name="Tian Q."/>
            <person name="Mei H."/>
            <person name="Zhang T."/>
            <person name="Gao T."/>
            <person name="Zhang H."/>
        </authorList>
    </citation>
    <scope>NUCLEOTIDE SEQUENCE</scope>
    <source>
        <strain evidence="8">KEN1</strain>
    </source>
</reference>
<evidence type="ECO:0000256" key="3">
    <source>
        <dbReference type="ARBA" id="ARBA00022722"/>
    </source>
</evidence>
<evidence type="ECO:0000256" key="6">
    <source>
        <dbReference type="ARBA" id="ARBA00022918"/>
    </source>
</evidence>
<dbReference type="InterPro" id="IPR041373">
    <property type="entry name" value="RT_RNaseH"/>
</dbReference>
<evidence type="ECO:0000256" key="5">
    <source>
        <dbReference type="ARBA" id="ARBA00022801"/>
    </source>
</evidence>
<keyword evidence="6" id="KW-0695">RNA-directed DNA polymerase</keyword>
<dbReference type="PANTHER" id="PTHR37984:SF5">
    <property type="entry name" value="PROTEIN NYNRIN-LIKE"/>
    <property type="match status" value="1"/>
</dbReference>
<dbReference type="Pfam" id="PF17921">
    <property type="entry name" value="Integrase_H2C2"/>
    <property type="match status" value="1"/>
</dbReference>
<dbReference type="GO" id="GO:0003676">
    <property type="term" value="F:nucleic acid binding"/>
    <property type="evidence" value="ECO:0007669"/>
    <property type="project" value="InterPro"/>
</dbReference>
<dbReference type="InterPro" id="IPR041588">
    <property type="entry name" value="Integrase_H2C2"/>
</dbReference>
<keyword evidence="2" id="KW-0548">Nucleotidyltransferase</keyword>
<dbReference type="AlphaFoldDB" id="A0AAW2WSY9"/>
<dbReference type="InterPro" id="IPR036397">
    <property type="entry name" value="RNaseH_sf"/>
</dbReference>
<dbReference type="InterPro" id="IPR012337">
    <property type="entry name" value="RNaseH-like_sf"/>
</dbReference>
<dbReference type="GO" id="GO:0004519">
    <property type="term" value="F:endonuclease activity"/>
    <property type="evidence" value="ECO:0007669"/>
    <property type="project" value="UniProtKB-KW"/>
</dbReference>
<dbReference type="Gene3D" id="1.10.340.70">
    <property type="match status" value="1"/>
</dbReference>
<feature type="domain" description="Integrase catalytic" evidence="7">
    <location>
        <begin position="265"/>
        <end position="375"/>
    </location>
</feature>
<reference evidence="8" key="1">
    <citation type="submission" date="2020-06" db="EMBL/GenBank/DDBJ databases">
        <authorList>
            <person name="Li T."/>
            <person name="Hu X."/>
            <person name="Zhang T."/>
            <person name="Song X."/>
            <person name="Zhang H."/>
            <person name="Dai N."/>
            <person name="Sheng W."/>
            <person name="Hou X."/>
            <person name="Wei L."/>
        </authorList>
    </citation>
    <scope>NUCLEOTIDE SEQUENCE</scope>
    <source>
        <strain evidence="8">KEN1</strain>
        <tissue evidence="8">Leaf</tissue>
    </source>
</reference>
<organism evidence="8">
    <name type="scientific">Sesamum latifolium</name>
    <dbReference type="NCBI Taxonomy" id="2727402"/>
    <lineage>
        <taxon>Eukaryota</taxon>
        <taxon>Viridiplantae</taxon>
        <taxon>Streptophyta</taxon>
        <taxon>Embryophyta</taxon>
        <taxon>Tracheophyta</taxon>
        <taxon>Spermatophyta</taxon>
        <taxon>Magnoliopsida</taxon>
        <taxon>eudicotyledons</taxon>
        <taxon>Gunneridae</taxon>
        <taxon>Pentapetalae</taxon>
        <taxon>asterids</taxon>
        <taxon>lamiids</taxon>
        <taxon>Lamiales</taxon>
        <taxon>Pedaliaceae</taxon>
        <taxon>Sesamum</taxon>
    </lineage>
</organism>
<proteinExistence type="predicted"/>
<dbReference type="GO" id="GO:0015074">
    <property type="term" value="P:DNA integration"/>
    <property type="evidence" value="ECO:0007669"/>
    <property type="project" value="InterPro"/>
</dbReference>
<evidence type="ECO:0000259" key="7">
    <source>
        <dbReference type="PROSITE" id="PS50994"/>
    </source>
</evidence>
<dbReference type="Pfam" id="PF17917">
    <property type="entry name" value="RT_RNaseH"/>
    <property type="match status" value="1"/>
</dbReference>
<dbReference type="GO" id="GO:0003964">
    <property type="term" value="F:RNA-directed DNA polymerase activity"/>
    <property type="evidence" value="ECO:0007669"/>
    <property type="project" value="UniProtKB-KW"/>
</dbReference>
<dbReference type="Gene3D" id="3.30.420.10">
    <property type="entry name" value="Ribonuclease H-like superfamily/Ribonuclease H"/>
    <property type="match status" value="1"/>
</dbReference>
<keyword evidence="4" id="KW-0255">Endonuclease</keyword>
<evidence type="ECO:0000313" key="8">
    <source>
        <dbReference type="EMBL" id="KAL0443612.1"/>
    </source>
</evidence>
<keyword evidence="3" id="KW-0540">Nuclease</keyword>
<keyword evidence="1" id="KW-0808">Transferase</keyword>
<name>A0AAW2WSY9_9LAMI</name>
<evidence type="ECO:0000256" key="1">
    <source>
        <dbReference type="ARBA" id="ARBA00022679"/>
    </source>
</evidence>
<dbReference type="Gene3D" id="3.10.20.370">
    <property type="match status" value="1"/>
</dbReference>
<keyword evidence="5" id="KW-0378">Hydrolase</keyword>
<dbReference type="SUPFAM" id="SSF53098">
    <property type="entry name" value="Ribonuclease H-like"/>
    <property type="match status" value="1"/>
</dbReference>
<protein>
    <submittedName>
        <fullName evidence="8">Transposon Ty3-I Gag-Pol polyprotein</fullName>
    </submittedName>
</protein>
<evidence type="ECO:0000256" key="4">
    <source>
        <dbReference type="ARBA" id="ARBA00022759"/>
    </source>
</evidence>
<dbReference type="InterPro" id="IPR050951">
    <property type="entry name" value="Retrovirus_Pol_polyprotein"/>
</dbReference>
<sequence>MLTLPVLHLPDFSQSFEVTTDASQIVVGAVLSQHRHPIAFFSKKMCPRMQAASAYEREMYAITEAVRRWRHYLLGRKFFIITDHKSLKGLLTQTIQTPAQYRWLTKLLGYDYEILYTLGKANVVADALSRHSAASLYLFVGLTVNTPSIIAALRQFFSSHPAGISLRRHLQHTTDSPLHFSKQHGLIFYHTRLFVPEQMDLRQSLISEFHSSAVGGHSDARATMARLAASFYWPKMLLDVKAFVRLCSTCQHHKYSTQKPIGLLQPLPPPQQVWEDISMDFITNLPPSCGKSAIWVIVDRLSKYAHFIALPGKFSAPSLAAIFTVEIYRLHDMPKSIISDRDPRFLSTFWRELFCLSGTTLAYSSAYHPQTDGQT</sequence>
<dbReference type="InterPro" id="IPR043502">
    <property type="entry name" value="DNA/RNA_pol_sf"/>
</dbReference>
<dbReference type="EMBL" id="JACGWN010000007">
    <property type="protein sequence ID" value="KAL0443612.1"/>
    <property type="molecule type" value="Genomic_DNA"/>
</dbReference>
<dbReference type="PANTHER" id="PTHR37984">
    <property type="entry name" value="PROTEIN CBG26694"/>
    <property type="match status" value="1"/>
</dbReference>
<dbReference type="GO" id="GO:0016787">
    <property type="term" value="F:hydrolase activity"/>
    <property type="evidence" value="ECO:0007669"/>
    <property type="project" value="UniProtKB-KW"/>
</dbReference>
<accession>A0AAW2WSY9</accession>
<dbReference type="InterPro" id="IPR001584">
    <property type="entry name" value="Integrase_cat-core"/>
</dbReference>
<evidence type="ECO:0000256" key="2">
    <source>
        <dbReference type="ARBA" id="ARBA00022695"/>
    </source>
</evidence>
<dbReference type="CDD" id="cd09274">
    <property type="entry name" value="RNase_HI_RT_Ty3"/>
    <property type="match status" value="1"/>
</dbReference>